<dbReference type="Pfam" id="PF13241">
    <property type="entry name" value="NAD_binding_7"/>
    <property type="match status" value="1"/>
</dbReference>
<dbReference type="Pfam" id="PF00590">
    <property type="entry name" value="TP_methylase"/>
    <property type="match status" value="1"/>
</dbReference>
<evidence type="ECO:0000256" key="12">
    <source>
        <dbReference type="SAM" id="MobiDB-lite"/>
    </source>
</evidence>
<dbReference type="SUPFAM" id="SSF53790">
    <property type="entry name" value="Tetrapyrrole methylase"/>
    <property type="match status" value="1"/>
</dbReference>
<dbReference type="InterPro" id="IPR050161">
    <property type="entry name" value="Siro_Cobalamin_biosynth"/>
</dbReference>
<dbReference type="GO" id="GO:0032259">
    <property type="term" value="P:methylation"/>
    <property type="evidence" value="ECO:0007669"/>
    <property type="project" value="UniProtKB-KW"/>
</dbReference>
<evidence type="ECO:0000256" key="11">
    <source>
        <dbReference type="RuleBase" id="RU003960"/>
    </source>
</evidence>
<dbReference type="GO" id="GO:0004851">
    <property type="term" value="F:uroporphyrin-III C-methyltransferase activity"/>
    <property type="evidence" value="ECO:0007669"/>
    <property type="project" value="UniProtKB-EC"/>
</dbReference>
<evidence type="ECO:0000256" key="5">
    <source>
        <dbReference type="ARBA" id="ARBA00022679"/>
    </source>
</evidence>
<dbReference type="EC" id="2.1.1.107" evidence="2"/>
<dbReference type="OrthoDB" id="508204at2759"/>
<dbReference type="RefSeq" id="XP_499644.2">
    <property type="nucleotide sequence ID" value="XM_499644.3"/>
</dbReference>
<dbReference type="GO" id="GO:0009086">
    <property type="term" value="P:methionine biosynthetic process"/>
    <property type="evidence" value="ECO:0007669"/>
    <property type="project" value="UniProtKB-KW"/>
</dbReference>
<comment type="similarity">
    <text evidence="1 11">Belongs to the precorrin methyltransferase family.</text>
</comment>
<dbReference type="AlphaFoldDB" id="A0A1H6PWY7"/>
<sequence>MQLLTAQKIDGHRHIITGQSNLAFSRAQRSLECGAQPIYVGTQLPEALKDLVKTGKVEHVDESFQFRHVTSLGRDEVSGVVDQVLVVGVHQHEEVDLGSLYRQCLSLRVPLNVAGHPEYCSFTFLASYADGDFQFGVTTSGKGCRLANRLKREMVAALPANVDEICNKIGSLRERIYEEDLKDVFEAEDIGQEDDDAEQKRLNVLVVEDSETFIQKKKQRLRWLSQLVEYFPLGKLANVSIDDLNRAYHSSQEADAKESQQNGQEDDSAPAVVDSSSSSSKAHIALIGSGPGSAQYLTSAALERINSADLILADKLVPESVLDLIPRATEVFIAKKYPGNAEAAQTELLERGLDGLKQGKMVVRLKQGDPYIYGRGGEEYIFFAGHGYKPEVVPGITSALSAPLAANIPPTHRDVADQVLICTGTGRKGAMPVIPEFVKSRTVIFLMALHRVDRLMEAISATPGWDLSTPCAVIERASCHDQRVTRTTLQYLVEAVEAIGSRPPGLLVVGHSCTILEKLDEGQKWKIEEGYHTGAGETLKGFSALA</sequence>
<keyword evidence="3 11" id="KW-0489">Methyltransferase</keyword>
<keyword evidence="4" id="KW-0028">Amino-acid biosynthesis</keyword>
<dbReference type="VEuPathDB" id="FungiDB:YALI1_A01602g"/>
<dbReference type="FunFam" id="3.40.1010.10:FF:000006">
    <property type="entry name" value="Siroheme synthase, putative"/>
    <property type="match status" value="1"/>
</dbReference>
<dbReference type="InterPro" id="IPR035996">
    <property type="entry name" value="4pyrrol_Methylase_sf"/>
</dbReference>
<dbReference type="GO" id="GO:0000103">
    <property type="term" value="P:sulfate assimilation"/>
    <property type="evidence" value="ECO:0007669"/>
    <property type="project" value="InterPro"/>
</dbReference>
<accession>A0A1H6PWY7</accession>
<dbReference type="Gene3D" id="3.40.1010.10">
    <property type="entry name" value="Cobalt-precorrin-4 Transmethylase, Domain 1"/>
    <property type="match status" value="1"/>
</dbReference>
<dbReference type="eggNOG" id="KOG1527">
    <property type="taxonomic scope" value="Eukaryota"/>
</dbReference>
<dbReference type="PROSITE" id="PS00840">
    <property type="entry name" value="SUMT_2"/>
    <property type="match status" value="1"/>
</dbReference>
<dbReference type="Gene3D" id="3.40.50.720">
    <property type="entry name" value="NAD(P)-binding Rossmann-like Domain"/>
    <property type="match status" value="1"/>
</dbReference>
<dbReference type="PANTHER" id="PTHR45790:SF6">
    <property type="entry name" value="UROPORPHYRINOGEN-III C-METHYLTRANSFERASE"/>
    <property type="match status" value="1"/>
</dbReference>
<protein>
    <recommendedName>
        <fullName evidence="2">uroporphyrinogen-III C-methyltransferase</fullName>
        <ecNumber evidence="2">2.1.1.107</ecNumber>
    </recommendedName>
</protein>
<dbReference type="InterPro" id="IPR003043">
    <property type="entry name" value="Uropor_MeTrfase_CS"/>
</dbReference>
<evidence type="ECO:0000256" key="8">
    <source>
        <dbReference type="ARBA" id="ARBA00023244"/>
    </source>
</evidence>
<feature type="domain" description="Tetrapyrrole methylase" evidence="13">
    <location>
        <begin position="284"/>
        <end position="490"/>
    </location>
</feature>
<evidence type="ECO:0000256" key="7">
    <source>
        <dbReference type="ARBA" id="ARBA00023167"/>
    </source>
</evidence>
<reference evidence="14 15" key="1">
    <citation type="journal article" date="2016" name="PLoS ONE">
        <title>Sequence Assembly of Yarrowia lipolytica Strain W29/CLIB89 Shows Transposable Element Diversity.</title>
        <authorList>
            <person name="Magnan C."/>
            <person name="Yu J."/>
            <person name="Chang I."/>
            <person name="Jahn E."/>
            <person name="Kanomata Y."/>
            <person name="Wu J."/>
            <person name="Zeller M."/>
            <person name="Oakes M."/>
            <person name="Baldi P."/>
            <person name="Sandmeyer S."/>
        </authorList>
    </citation>
    <scope>NUCLEOTIDE SEQUENCE [LARGE SCALE GENOMIC DNA]</scope>
    <source>
        <strain evidence="15">CLIB89(W29)</strain>
    </source>
</reference>
<keyword evidence="5 11" id="KW-0808">Transferase</keyword>
<dbReference type="PIRSF" id="PIRSF036555">
    <property type="entry name" value="SUMT_yeast"/>
    <property type="match status" value="1"/>
</dbReference>
<evidence type="ECO:0000256" key="9">
    <source>
        <dbReference type="ARBA" id="ARBA00052360"/>
    </source>
</evidence>
<dbReference type="InterPro" id="IPR012066">
    <property type="entry name" value="Met1_fungi"/>
</dbReference>
<keyword evidence="8" id="KW-0627">Porphyrin biosynthesis</keyword>
<dbReference type="VEuPathDB" id="FungiDB:YALI0_A01133g"/>
<organism evidence="14 15">
    <name type="scientific">Yarrowia lipolytica</name>
    <name type="common">Candida lipolytica</name>
    <dbReference type="NCBI Taxonomy" id="4952"/>
    <lineage>
        <taxon>Eukaryota</taxon>
        <taxon>Fungi</taxon>
        <taxon>Dikarya</taxon>
        <taxon>Ascomycota</taxon>
        <taxon>Saccharomycotina</taxon>
        <taxon>Dipodascomycetes</taxon>
        <taxon>Dipodascales</taxon>
        <taxon>Dipodascales incertae sedis</taxon>
        <taxon>Yarrowia</taxon>
    </lineage>
</organism>
<gene>
    <name evidence="14" type="ORF">YALI1_A01602g</name>
</gene>
<comment type="function">
    <text evidence="10">Siroheme synthase involved in methionine biosynthesis.</text>
</comment>
<evidence type="ECO:0000259" key="13">
    <source>
        <dbReference type="Pfam" id="PF00590"/>
    </source>
</evidence>
<comment type="catalytic activity">
    <reaction evidence="9">
        <text>uroporphyrinogen III + 2 S-adenosyl-L-methionine = precorrin-2 + 2 S-adenosyl-L-homocysteine + H(+)</text>
        <dbReference type="Rhea" id="RHEA:32459"/>
        <dbReference type="ChEBI" id="CHEBI:15378"/>
        <dbReference type="ChEBI" id="CHEBI:57308"/>
        <dbReference type="ChEBI" id="CHEBI:57856"/>
        <dbReference type="ChEBI" id="CHEBI:58827"/>
        <dbReference type="ChEBI" id="CHEBI:59789"/>
        <dbReference type="EC" id="2.1.1.107"/>
    </reaction>
</comment>
<dbReference type="PANTHER" id="PTHR45790">
    <property type="entry name" value="SIROHEME SYNTHASE-RELATED"/>
    <property type="match status" value="1"/>
</dbReference>
<dbReference type="Proteomes" id="UP000182444">
    <property type="component" value="Chromosome 1A"/>
</dbReference>
<keyword evidence="7" id="KW-0486">Methionine biosynthesis</keyword>
<evidence type="ECO:0000256" key="1">
    <source>
        <dbReference type="ARBA" id="ARBA00005879"/>
    </source>
</evidence>
<dbReference type="CDD" id="cd11642">
    <property type="entry name" value="SUMT"/>
    <property type="match status" value="1"/>
</dbReference>
<dbReference type="InterPro" id="IPR006366">
    <property type="entry name" value="CobA/CysG_C"/>
</dbReference>
<dbReference type="GeneID" id="2905815"/>
<dbReference type="GO" id="GO:0019354">
    <property type="term" value="P:siroheme biosynthetic process"/>
    <property type="evidence" value="ECO:0007669"/>
    <property type="project" value="InterPro"/>
</dbReference>
<evidence type="ECO:0000256" key="3">
    <source>
        <dbReference type="ARBA" id="ARBA00022603"/>
    </source>
</evidence>
<dbReference type="FunFam" id="3.30.950.10:FF:000005">
    <property type="entry name" value="Uroporphyrin-III c-methyltransferase, putative"/>
    <property type="match status" value="1"/>
</dbReference>
<evidence type="ECO:0000313" key="14">
    <source>
        <dbReference type="EMBL" id="AOW00126.1"/>
    </source>
</evidence>
<evidence type="ECO:0000256" key="10">
    <source>
        <dbReference type="ARBA" id="ARBA00055636"/>
    </source>
</evidence>
<dbReference type="EMBL" id="CP017553">
    <property type="protein sequence ID" value="AOW00126.1"/>
    <property type="molecule type" value="Genomic_DNA"/>
</dbReference>
<evidence type="ECO:0000313" key="15">
    <source>
        <dbReference type="Proteomes" id="UP000182444"/>
    </source>
</evidence>
<dbReference type="InterPro" id="IPR014776">
    <property type="entry name" value="4pyrrole_Mease_sub2"/>
</dbReference>
<proteinExistence type="inferred from homology"/>
<dbReference type="Gene3D" id="3.30.950.10">
    <property type="entry name" value="Methyltransferase, Cobalt-precorrin-4 Transmethylase, Domain 2"/>
    <property type="match status" value="1"/>
</dbReference>
<evidence type="ECO:0000256" key="4">
    <source>
        <dbReference type="ARBA" id="ARBA00022605"/>
    </source>
</evidence>
<keyword evidence="6" id="KW-0949">S-adenosyl-L-methionine</keyword>
<dbReference type="KEGG" id="yli:2905815"/>
<dbReference type="InterPro" id="IPR014777">
    <property type="entry name" value="4pyrrole_Mease_sub1"/>
</dbReference>
<name>A0A1H6PWY7_YARLL</name>
<evidence type="ECO:0000256" key="6">
    <source>
        <dbReference type="ARBA" id="ARBA00022691"/>
    </source>
</evidence>
<dbReference type="InterPro" id="IPR000878">
    <property type="entry name" value="4pyrrol_Mease"/>
</dbReference>
<dbReference type="SUPFAM" id="SSF75615">
    <property type="entry name" value="Siroheme synthase middle domains-like"/>
    <property type="match status" value="1"/>
</dbReference>
<feature type="region of interest" description="Disordered" evidence="12">
    <location>
        <begin position="250"/>
        <end position="275"/>
    </location>
</feature>
<evidence type="ECO:0000256" key="2">
    <source>
        <dbReference type="ARBA" id="ARBA00012162"/>
    </source>
</evidence>